<evidence type="ECO:0000256" key="6">
    <source>
        <dbReference type="SAM" id="Phobius"/>
    </source>
</evidence>
<reference evidence="9 10" key="1">
    <citation type="submission" date="2023-11" db="EMBL/GenBank/DDBJ databases">
        <title>Draft genome of Azohydromonas lata strain H1 (DSM1123), a polyhydroxyalkanoate producer.</title>
        <authorList>
            <person name="Traversa D."/>
            <person name="D'Addabbo P."/>
            <person name="Pazzani C."/>
            <person name="Manzari C."/>
            <person name="Chiara M."/>
            <person name="Scrascia M."/>
        </authorList>
    </citation>
    <scope>NUCLEOTIDE SEQUENCE [LARGE SCALE GENOMIC DNA]</scope>
    <source>
        <strain evidence="9 10">H1</strain>
    </source>
</reference>
<keyword evidence="4" id="KW-0902">Two-component regulatory system</keyword>
<feature type="modified residue" description="4-aspartylphosphate" evidence="5">
    <location>
        <position position="666"/>
    </location>
</feature>
<dbReference type="InterPro" id="IPR036097">
    <property type="entry name" value="HisK_dim/P_sf"/>
</dbReference>
<keyword evidence="9" id="KW-0547">Nucleotide-binding</keyword>
<dbReference type="PANTHER" id="PTHR45339">
    <property type="entry name" value="HYBRID SIGNAL TRANSDUCTION HISTIDINE KINASE J"/>
    <property type="match status" value="1"/>
</dbReference>
<dbReference type="PROSITE" id="PS50110">
    <property type="entry name" value="RESPONSE_REGULATORY"/>
    <property type="match status" value="1"/>
</dbReference>
<dbReference type="Pfam" id="PF00072">
    <property type="entry name" value="Response_reg"/>
    <property type="match status" value="1"/>
</dbReference>
<dbReference type="GO" id="GO:0005524">
    <property type="term" value="F:ATP binding"/>
    <property type="evidence" value="ECO:0007669"/>
    <property type="project" value="UniProtKB-KW"/>
</dbReference>
<evidence type="ECO:0000256" key="1">
    <source>
        <dbReference type="ARBA" id="ARBA00000085"/>
    </source>
</evidence>
<comment type="catalytic activity">
    <reaction evidence="1">
        <text>ATP + protein L-histidine = ADP + protein N-phospho-L-histidine.</text>
        <dbReference type="EC" id="2.7.13.3"/>
    </reaction>
</comment>
<keyword evidence="6" id="KW-0472">Membrane</keyword>
<dbReference type="InterPro" id="IPR011006">
    <property type="entry name" value="CheY-like_superfamily"/>
</dbReference>
<feature type="transmembrane region" description="Helical" evidence="6">
    <location>
        <begin position="318"/>
        <end position="341"/>
    </location>
</feature>
<keyword evidence="3 5" id="KW-0597">Phosphoprotein</keyword>
<evidence type="ECO:0000259" key="8">
    <source>
        <dbReference type="PROSITE" id="PS50110"/>
    </source>
</evidence>
<dbReference type="PRINTS" id="PR00344">
    <property type="entry name" value="BCTRLSENSOR"/>
</dbReference>
<dbReference type="InterPro" id="IPR003661">
    <property type="entry name" value="HisK_dim/P_dom"/>
</dbReference>
<keyword evidence="6" id="KW-1133">Transmembrane helix</keyword>
<dbReference type="Pfam" id="PF00512">
    <property type="entry name" value="HisKA"/>
    <property type="match status" value="1"/>
</dbReference>
<dbReference type="InterPro" id="IPR036890">
    <property type="entry name" value="HATPase_C_sf"/>
</dbReference>
<dbReference type="CDD" id="cd12915">
    <property type="entry name" value="PDC2_DGC_like"/>
    <property type="match status" value="1"/>
</dbReference>
<evidence type="ECO:0000256" key="5">
    <source>
        <dbReference type="PROSITE-ProRule" id="PRU00169"/>
    </source>
</evidence>
<dbReference type="CDD" id="cd17546">
    <property type="entry name" value="REC_hyHK_CKI1_RcsC-like"/>
    <property type="match status" value="1"/>
</dbReference>
<accession>A0ABU5IMY6</accession>
<evidence type="ECO:0000259" key="7">
    <source>
        <dbReference type="PROSITE" id="PS50109"/>
    </source>
</evidence>
<dbReference type="Gene3D" id="3.40.50.2300">
    <property type="match status" value="1"/>
</dbReference>
<comment type="caution">
    <text evidence="9">The sequence shown here is derived from an EMBL/GenBank/DDBJ whole genome shotgun (WGS) entry which is preliminary data.</text>
</comment>
<evidence type="ECO:0000256" key="4">
    <source>
        <dbReference type="ARBA" id="ARBA00023012"/>
    </source>
</evidence>
<dbReference type="SMART" id="SM00387">
    <property type="entry name" value="HATPase_c"/>
    <property type="match status" value="1"/>
</dbReference>
<dbReference type="CDD" id="cd00082">
    <property type="entry name" value="HisKA"/>
    <property type="match status" value="1"/>
</dbReference>
<dbReference type="Gene3D" id="3.30.565.10">
    <property type="entry name" value="Histidine kinase-like ATPase, C-terminal domain"/>
    <property type="match status" value="1"/>
</dbReference>
<evidence type="ECO:0000313" key="9">
    <source>
        <dbReference type="EMBL" id="MDZ5460278.1"/>
    </source>
</evidence>
<dbReference type="SUPFAM" id="SSF52172">
    <property type="entry name" value="CheY-like"/>
    <property type="match status" value="1"/>
</dbReference>
<dbReference type="Gene3D" id="3.30.450.20">
    <property type="entry name" value="PAS domain"/>
    <property type="match status" value="2"/>
</dbReference>
<dbReference type="EMBL" id="JAXOJX010000064">
    <property type="protein sequence ID" value="MDZ5460278.1"/>
    <property type="molecule type" value="Genomic_DNA"/>
</dbReference>
<feature type="transmembrane region" description="Helical" evidence="6">
    <location>
        <begin position="26"/>
        <end position="48"/>
    </location>
</feature>
<dbReference type="SUPFAM" id="SSF55874">
    <property type="entry name" value="ATPase domain of HSP90 chaperone/DNA topoisomerase II/histidine kinase"/>
    <property type="match status" value="1"/>
</dbReference>
<dbReference type="InterPro" id="IPR003594">
    <property type="entry name" value="HATPase_dom"/>
</dbReference>
<feature type="domain" description="Histidine kinase" evidence="7">
    <location>
        <begin position="374"/>
        <end position="595"/>
    </location>
</feature>
<dbReference type="Gene3D" id="1.10.287.130">
    <property type="match status" value="1"/>
</dbReference>
<dbReference type="InterPro" id="IPR001789">
    <property type="entry name" value="Sig_transdc_resp-reg_receiver"/>
</dbReference>
<evidence type="ECO:0000313" key="10">
    <source>
        <dbReference type="Proteomes" id="UP001293718"/>
    </source>
</evidence>
<keyword evidence="6" id="KW-0812">Transmembrane</keyword>
<sequence length="744" mass="80597">MAAAQASSSLDATAAVPLAAEPRRDAVVLLLGALVILALSVSAALVLWRSRADNLRTWERTLGHFSATVAEHASQTFRTADFVLDRVVDRVESEHLHSDAELRSAFGSRAMHELLRERADDTPLLDALLLVALDGSVVNAARVYPSTHLSVADRDYFRAHQADPMLERYISEPLPSRASGRWDIFMARKIHGADGRLLGLAVVGLQVGYFERFYGGIRLGEAEGAALLLRSDGVLLARHPPNAEMLGRSYRNSPGMRALAEAMARGEQVATVRTSAARLSNPADTQPRLSCSHAVAGFPLVVSVTATESLLLRDWRRTAWFIGVTTLALDALVAALVLWIFRLLRRRRAALGQLDAARSAAESASRVKSQFLANMSHEIRTPLHGMLGMARQLLAAPLPPAQLQQAQVIERSGRLLLGVIDDVLDFSRIEAGRMEMERSPFDLVHLVRDCIALYQAQAQAKGLALRLEMSPPAEAAGHGPVLGDPLRLSQVLNNLLSNAIKFTGMGSVVLRVQPRAEGHWRLAVADTGMGLDEAEQQRIFQPFMQSDSSTTRRFGGSGLGLAIARSLVQLQGGELGVNSRLGEGSEFWFTLPLPPAPAAAAMPAPKPVHAGELSGRRALVAEDNEVNMELACAILEGLGMDVDRAADGVQAVEAFEKTRPAVVLMDMHMPLLDGLGAARCIRTLEQEQGLPRTPILALTASALADDRRLCLEAGMDAVLVKPFDMDQLRMLLHRHLLLSDPHDG</sequence>
<dbReference type="PROSITE" id="PS50109">
    <property type="entry name" value="HIS_KIN"/>
    <property type="match status" value="1"/>
</dbReference>
<proteinExistence type="predicted"/>
<dbReference type="EC" id="2.7.13.3" evidence="2"/>
<dbReference type="RefSeq" id="WP_322467786.1">
    <property type="nucleotide sequence ID" value="NZ_JAXOJX010000064.1"/>
</dbReference>
<gene>
    <name evidence="9" type="ORF">SM757_27235</name>
</gene>
<protein>
    <recommendedName>
        <fullName evidence="2">histidine kinase</fullName>
        <ecNumber evidence="2">2.7.13.3</ecNumber>
    </recommendedName>
</protein>
<dbReference type="Proteomes" id="UP001293718">
    <property type="component" value="Unassembled WGS sequence"/>
</dbReference>
<keyword evidence="10" id="KW-1185">Reference proteome</keyword>
<dbReference type="InterPro" id="IPR004358">
    <property type="entry name" value="Sig_transdc_His_kin-like_C"/>
</dbReference>
<feature type="domain" description="Response regulatory" evidence="8">
    <location>
        <begin position="617"/>
        <end position="736"/>
    </location>
</feature>
<dbReference type="SMART" id="SM00448">
    <property type="entry name" value="REC"/>
    <property type="match status" value="1"/>
</dbReference>
<organism evidence="9 10">
    <name type="scientific">Azohydromonas lata</name>
    <dbReference type="NCBI Taxonomy" id="45677"/>
    <lineage>
        <taxon>Bacteria</taxon>
        <taxon>Pseudomonadati</taxon>
        <taxon>Pseudomonadota</taxon>
        <taxon>Betaproteobacteria</taxon>
        <taxon>Burkholderiales</taxon>
        <taxon>Sphaerotilaceae</taxon>
        <taxon>Azohydromonas</taxon>
    </lineage>
</organism>
<evidence type="ECO:0000256" key="3">
    <source>
        <dbReference type="ARBA" id="ARBA00022553"/>
    </source>
</evidence>
<dbReference type="Pfam" id="PF02518">
    <property type="entry name" value="HATPase_c"/>
    <property type="match status" value="1"/>
</dbReference>
<dbReference type="PANTHER" id="PTHR45339:SF1">
    <property type="entry name" value="HYBRID SIGNAL TRANSDUCTION HISTIDINE KINASE J"/>
    <property type="match status" value="1"/>
</dbReference>
<dbReference type="InterPro" id="IPR005467">
    <property type="entry name" value="His_kinase_dom"/>
</dbReference>
<dbReference type="SMART" id="SM00388">
    <property type="entry name" value="HisKA"/>
    <property type="match status" value="1"/>
</dbReference>
<name>A0ABU5IMY6_9BURK</name>
<evidence type="ECO:0000256" key="2">
    <source>
        <dbReference type="ARBA" id="ARBA00012438"/>
    </source>
</evidence>
<dbReference type="CDD" id="cd12914">
    <property type="entry name" value="PDC1_DGC_like"/>
    <property type="match status" value="1"/>
</dbReference>
<keyword evidence="9" id="KW-0067">ATP-binding</keyword>
<dbReference type="SUPFAM" id="SSF47384">
    <property type="entry name" value="Homodimeric domain of signal transducing histidine kinase"/>
    <property type="match status" value="1"/>
</dbReference>
<dbReference type="CDD" id="cd16922">
    <property type="entry name" value="HATPase_EvgS-ArcB-TorS-like"/>
    <property type="match status" value="1"/>
</dbReference>